<dbReference type="GO" id="GO:0003677">
    <property type="term" value="F:DNA binding"/>
    <property type="evidence" value="ECO:0007669"/>
    <property type="project" value="InterPro"/>
</dbReference>
<evidence type="ECO:0000313" key="3">
    <source>
        <dbReference type="Proteomes" id="UP000179324"/>
    </source>
</evidence>
<organism evidence="2 3">
    <name type="scientific">Candidatus Jorgensenbacteria bacterium GWC1_48_12</name>
    <dbReference type="NCBI Taxonomy" id="1798469"/>
    <lineage>
        <taxon>Bacteria</taxon>
        <taxon>Candidatus Joergenseniibacteriota</taxon>
    </lineage>
</organism>
<dbReference type="GO" id="GO:0006281">
    <property type="term" value="P:DNA repair"/>
    <property type="evidence" value="ECO:0007669"/>
    <property type="project" value="InterPro"/>
</dbReference>
<evidence type="ECO:0000313" key="2">
    <source>
        <dbReference type="EMBL" id="OGG37964.1"/>
    </source>
</evidence>
<dbReference type="AlphaFoldDB" id="A0A1F6BM19"/>
<dbReference type="Proteomes" id="UP000179324">
    <property type="component" value="Unassembled WGS sequence"/>
</dbReference>
<dbReference type="InterPro" id="IPR003583">
    <property type="entry name" value="Hlx-hairpin-Hlx_DNA-bd_motif"/>
</dbReference>
<dbReference type="GO" id="GO:0015628">
    <property type="term" value="P:protein secretion by the type II secretion system"/>
    <property type="evidence" value="ECO:0007669"/>
    <property type="project" value="TreeGrafter"/>
</dbReference>
<feature type="domain" description="LTD" evidence="1">
    <location>
        <begin position="70"/>
        <end position="183"/>
    </location>
</feature>
<dbReference type="PANTHER" id="PTHR21180:SF32">
    <property type="entry name" value="ENDONUCLEASE_EXONUCLEASE_PHOSPHATASE FAMILY DOMAIN-CONTAINING PROTEIN 1"/>
    <property type="match status" value="1"/>
</dbReference>
<name>A0A1F6BM19_9BACT</name>
<dbReference type="InterPro" id="IPR036415">
    <property type="entry name" value="Lamin_tail_dom_sf"/>
</dbReference>
<dbReference type="InterPro" id="IPR010994">
    <property type="entry name" value="RuvA_2-like"/>
</dbReference>
<dbReference type="SUPFAM" id="SSF74853">
    <property type="entry name" value="Lamin A/C globular tail domain"/>
    <property type="match status" value="1"/>
</dbReference>
<reference evidence="2 3" key="1">
    <citation type="journal article" date="2016" name="Nat. Commun.">
        <title>Thousands of microbial genomes shed light on interconnected biogeochemical processes in an aquifer system.</title>
        <authorList>
            <person name="Anantharaman K."/>
            <person name="Brown C.T."/>
            <person name="Hug L.A."/>
            <person name="Sharon I."/>
            <person name="Castelle C.J."/>
            <person name="Probst A.J."/>
            <person name="Thomas B.C."/>
            <person name="Singh A."/>
            <person name="Wilkins M.J."/>
            <person name="Karaoz U."/>
            <person name="Brodie E.L."/>
            <person name="Williams K.H."/>
            <person name="Hubbard S.S."/>
            <person name="Banfield J.F."/>
        </authorList>
    </citation>
    <scope>NUCLEOTIDE SEQUENCE [LARGE SCALE GENOMIC DNA]</scope>
</reference>
<proteinExistence type="predicted"/>
<dbReference type="SMART" id="SM00278">
    <property type="entry name" value="HhH1"/>
    <property type="match status" value="2"/>
</dbReference>
<dbReference type="Gene3D" id="2.60.40.1260">
    <property type="entry name" value="Lamin Tail domain"/>
    <property type="match status" value="1"/>
</dbReference>
<gene>
    <name evidence="2" type="ORF">A2127_02300</name>
</gene>
<comment type="caution">
    <text evidence="2">The sequence shown here is derived from an EMBL/GenBank/DDBJ whole genome shotgun (WGS) entry which is preliminary data.</text>
</comment>
<dbReference type="Pfam" id="PF00932">
    <property type="entry name" value="LTD"/>
    <property type="match status" value="1"/>
</dbReference>
<sequence>MRGIKYAFIAVVLLAFGFFIAGNTDVITRTFFPEEKMIARISLGGKSEETAEKEKIVNSPEEISKSEICSFIGSSINPIGPISSIGPVVLNEIAWMGDGESFSNEWIELKNISTSDVDIFGWRILDQDEQIKIVFVAKEIGSGEFLVLRRGEDFSGNLRNSEEGLRLFDKGCNLIDEAFASPDWPAGDNKSKFTMERSAADFSWYTASVAGGTPNGENSAGAINPTGSVNPISPISPTSQADQAGKININTAGYEELQKITGVGPVIAGRIIEYRNLNGPFRRIEDLKDVKGIGEVTFEKMKDEISI</sequence>
<protein>
    <recommendedName>
        <fullName evidence="1">LTD domain-containing protein</fullName>
    </recommendedName>
</protein>
<dbReference type="Pfam" id="PF12836">
    <property type="entry name" value="HHH_3"/>
    <property type="match status" value="1"/>
</dbReference>
<evidence type="ECO:0000259" key="1">
    <source>
        <dbReference type="PROSITE" id="PS51841"/>
    </source>
</evidence>
<accession>A0A1F6BM19</accession>
<dbReference type="GO" id="GO:0015627">
    <property type="term" value="C:type II protein secretion system complex"/>
    <property type="evidence" value="ECO:0007669"/>
    <property type="project" value="TreeGrafter"/>
</dbReference>
<dbReference type="SUPFAM" id="SSF47781">
    <property type="entry name" value="RuvA domain 2-like"/>
    <property type="match status" value="1"/>
</dbReference>
<dbReference type="NCBIfam" id="TIGR00426">
    <property type="entry name" value="competence protein ComEA helix-hairpin-helix repeat region"/>
    <property type="match status" value="1"/>
</dbReference>
<dbReference type="Gene3D" id="1.10.150.320">
    <property type="entry name" value="Photosystem II 12 kDa extrinsic protein"/>
    <property type="match status" value="1"/>
</dbReference>
<dbReference type="EMBL" id="MFKI01000041">
    <property type="protein sequence ID" value="OGG37964.1"/>
    <property type="molecule type" value="Genomic_DNA"/>
</dbReference>
<dbReference type="InterPro" id="IPR001322">
    <property type="entry name" value="Lamin_tail_dom"/>
</dbReference>
<dbReference type="InterPro" id="IPR004509">
    <property type="entry name" value="Competence_ComEA_HhH"/>
</dbReference>
<dbReference type="PANTHER" id="PTHR21180">
    <property type="entry name" value="ENDONUCLEASE/EXONUCLEASE/PHOSPHATASE FAMILY DOMAIN-CONTAINING PROTEIN 1"/>
    <property type="match status" value="1"/>
</dbReference>
<dbReference type="InterPro" id="IPR051675">
    <property type="entry name" value="Endo/Exo/Phosphatase_dom_1"/>
</dbReference>
<dbReference type="PROSITE" id="PS51841">
    <property type="entry name" value="LTD"/>
    <property type="match status" value="1"/>
</dbReference>